<protein>
    <submittedName>
        <fullName evidence="4">Iron-sulfur cluster assembly protein SufD</fullName>
    </submittedName>
</protein>
<evidence type="ECO:0000256" key="1">
    <source>
        <dbReference type="ARBA" id="ARBA00043967"/>
    </source>
</evidence>
<evidence type="ECO:0000259" key="2">
    <source>
        <dbReference type="Pfam" id="PF01458"/>
    </source>
</evidence>
<keyword evidence="5" id="KW-1185">Reference proteome</keyword>
<accession>U6B7Y0</accession>
<name>U6B7Y0_9HYPH</name>
<dbReference type="AlphaFoldDB" id="U6B7Y0"/>
<dbReference type="eggNOG" id="COG0719">
    <property type="taxonomic scope" value="Bacteria"/>
</dbReference>
<dbReference type="Pfam" id="PF19295">
    <property type="entry name" value="SufBD_N"/>
    <property type="match status" value="1"/>
</dbReference>
<dbReference type="PANTHER" id="PTHR43575">
    <property type="entry name" value="PROTEIN ABCI7, CHLOROPLASTIC"/>
    <property type="match status" value="1"/>
</dbReference>
<reference evidence="4 5" key="1">
    <citation type="journal article" date="2014" name="Mol. Plant Microbe Interact.">
        <title>The complete genome sequence of Candidatus Liberibacter americanus, associated with citrus Huanglongbing.</title>
        <authorList>
            <person name="Wulff N.A."/>
            <person name="Zhang S."/>
            <person name="Setubal J.C."/>
            <person name="Almeida N.F."/>
            <person name="Martins E.C."/>
            <person name="Harakava R."/>
            <person name="Kumar D."/>
            <person name="Rangel L.T."/>
            <person name="Foissac X."/>
            <person name="Bove J."/>
            <person name="Gabriel D.W."/>
        </authorList>
    </citation>
    <scope>NUCLEOTIDE SEQUENCE [LARGE SCALE GENOMIC DNA]</scope>
    <source>
        <strain evidence="4 5">Sao Paulo</strain>
    </source>
</reference>
<dbReference type="InterPro" id="IPR037284">
    <property type="entry name" value="SUF_FeS_clus_asmbl_SufBD_sf"/>
</dbReference>
<dbReference type="STRING" id="1261131.lam_619"/>
<evidence type="ECO:0000313" key="5">
    <source>
        <dbReference type="Proteomes" id="UP000017862"/>
    </source>
</evidence>
<gene>
    <name evidence="4" type="primary">sufD</name>
    <name evidence="4" type="ORF">lam_619</name>
</gene>
<organism evidence="4 5">
    <name type="scientific">Candidatus Liberibacter americanus str. Sao Paulo</name>
    <dbReference type="NCBI Taxonomy" id="1261131"/>
    <lineage>
        <taxon>Bacteria</taxon>
        <taxon>Pseudomonadati</taxon>
        <taxon>Pseudomonadota</taxon>
        <taxon>Alphaproteobacteria</taxon>
        <taxon>Hyphomicrobiales</taxon>
        <taxon>Rhizobiaceae</taxon>
        <taxon>Liberibacter</taxon>
    </lineage>
</organism>
<dbReference type="Pfam" id="PF01458">
    <property type="entry name" value="SUFBD_core"/>
    <property type="match status" value="1"/>
</dbReference>
<dbReference type="PANTHER" id="PTHR43575:SF1">
    <property type="entry name" value="PROTEIN ABCI7, CHLOROPLASTIC"/>
    <property type="match status" value="1"/>
</dbReference>
<dbReference type="NCBIfam" id="TIGR01981">
    <property type="entry name" value="sufD"/>
    <property type="match status" value="1"/>
</dbReference>
<dbReference type="PATRIC" id="fig|1261131.3.peg.588"/>
<dbReference type="RefSeq" id="WP_007557496.1">
    <property type="nucleotide sequence ID" value="NC_022793.1"/>
</dbReference>
<feature type="domain" description="SUF system FeS cluster assembly SufBD core" evidence="2">
    <location>
        <begin position="172"/>
        <end position="396"/>
    </location>
</feature>
<comment type="similarity">
    <text evidence="1">Belongs to the iron-sulfur cluster assembly SufBD family.</text>
</comment>
<dbReference type="InterPro" id="IPR055346">
    <property type="entry name" value="Fe-S_cluster_assembly_SufBD"/>
</dbReference>
<proteinExistence type="inferred from homology"/>
<feature type="domain" description="SUF system FeS cluster assembly SufBD N-terminal" evidence="3">
    <location>
        <begin position="25"/>
        <end position="162"/>
    </location>
</feature>
<evidence type="ECO:0000313" key="4">
    <source>
        <dbReference type="EMBL" id="AHA27966.1"/>
    </source>
</evidence>
<evidence type="ECO:0000259" key="3">
    <source>
        <dbReference type="Pfam" id="PF19295"/>
    </source>
</evidence>
<dbReference type="EMBL" id="CP006604">
    <property type="protein sequence ID" value="AHA27966.1"/>
    <property type="molecule type" value="Genomic_DNA"/>
</dbReference>
<dbReference type="HOGENOM" id="CLU_026231_5_2_5"/>
<dbReference type="KEGG" id="lar:lam_619"/>
<dbReference type="InterPro" id="IPR045595">
    <property type="entry name" value="SufBD_N"/>
</dbReference>
<dbReference type="Proteomes" id="UP000017862">
    <property type="component" value="Chromosome"/>
</dbReference>
<dbReference type="GO" id="GO:0016226">
    <property type="term" value="P:iron-sulfur cluster assembly"/>
    <property type="evidence" value="ECO:0007669"/>
    <property type="project" value="InterPro"/>
</dbReference>
<dbReference type="SUPFAM" id="SSF101960">
    <property type="entry name" value="Stabilizer of iron transporter SufD"/>
    <property type="match status" value="1"/>
</dbReference>
<dbReference type="InterPro" id="IPR011542">
    <property type="entry name" value="SUF_FeS_clus_asmbl_SufD"/>
</dbReference>
<sequence length="432" mass="48506">MENLTKAESIFLQACDSVCKKNYKNRSVADFRKSLLRDFSAQGLFPTRRIEDWHYTDLKNLLKTFPSSDEDRSNFFKRDFKCLVDESIRLLVGSGNSVYSFLEKKGVKLVPFSQIIANEDAEYLCLDPIDKHDAIGYINSLLVQDGYKLIIPDGCHLDVPIELQAVQYGGQMHLRYPIHFGVGSTSTVIERYISPKDTSSLISSISDIRVCSGAKVVWIIFQDQGVSDIHLGQTRIVLEGGSSLKIFVVNTGEGLVRRELSVAVEGENADFMLRGISLLKGSTHNDLSMFLSHKVPNTSSTAIVRNIVLEKAKGVFQGMIRVSPEAQGSDARMLSNTILLSDKGSFSVKPQLEIFADDVQCGHGATIYDINHDHLYYLMSRGISKSKAYIMLSHAFISEIIEDLNDELLEKHLEEILLSWMNINFRSYEDVL</sequence>
<dbReference type="InterPro" id="IPR000825">
    <property type="entry name" value="SUF_FeS_clus_asmbl_SufBD_core"/>
</dbReference>